<reference evidence="1 2" key="1">
    <citation type="submission" date="2019-07" db="EMBL/GenBank/DDBJ databases">
        <title>Complete Genome Sequence of Leptotrichia wadei Strain JMUB3934.</title>
        <authorList>
            <person name="Watanabe S."/>
            <person name="Cui L."/>
        </authorList>
    </citation>
    <scope>NUCLEOTIDE SEQUENCE [LARGE SCALE GENOMIC DNA]</scope>
    <source>
        <strain evidence="1 2">JMUB3934</strain>
    </source>
</reference>
<accession>A0A510KIC5</accession>
<proteinExistence type="predicted"/>
<evidence type="ECO:0000313" key="1">
    <source>
        <dbReference type="EMBL" id="BBM50401.1"/>
    </source>
</evidence>
<evidence type="ECO:0008006" key="3">
    <source>
        <dbReference type="Google" id="ProtNLM"/>
    </source>
</evidence>
<dbReference type="InterPro" id="IPR016024">
    <property type="entry name" value="ARM-type_fold"/>
</dbReference>
<name>A0A510KIC5_9FUSO</name>
<dbReference type="RefSeq" id="WP_146964665.1">
    <property type="nucleotide sequence ID" value="NZ_AP019835.1"/>
</dbReference>
<evidence type="ECO:0000313" key="2">
    <source>
        <dbReference type="Proteomes" id="UP000321501"/>
    </source>
</evidence>
<organism evidence="1 2">
    <name type="scientific">Leptotrichia wadei</name>
    <dbReference type="NCBI Taxonomy" id="157687"/>
    <lineage>
        <taxon>Bacteria</taxon>
        <taxon>Fusobacteriati</taxon>
        <taxon>Fusobacteriota</taxon>
        <taxon>Fusobacteriia</taxon>
        <taxon>Fusobacteriales</taxon>
        <taxon>Leptotrichiaceae</taxon>
        <taxon>Leptotrichia</taxon>
    </lineage>
</organism>
<dbReference type="AlphaFoldDB" id="A0A510KIC5"/>
<dbReference type="EMBL" id="AP019835">
    <property type="protein sequence ID" value="BBM50401.1"/>
    <property type="molecule type" value="Genomic_DNA"/>
</dbReference>
<protein>
    <recommendedName>
        <fullName evidence="3">HEAT repeat domain-containing protein</fullName>
    </recommendedName>
</protein>
<gene>
    <name evidence="1" type="ORF">JMUB3934_1701</name>
</gene>
<dbReference type="Proteomes" id="UP000321501">
    <property type="component" value="Chromosome"/>
</dbReference>
<sequence>MKKIDLKKLENLMIKNYKRQISFQELQKNFFENDIERIKYIKSELEKAYIKKDEKNVNILILAIFVFNLYSEDFIDILCKLTKEEWHERHEDIAIYFMEMELPSTVECLYKLAISDFEKYRDDEYCQLVEKCCYALGAIGTEEAKEKLKLLAKSDKDIIREHVEDTFEMYKLS</sequence>
<dbReference type="SUPFAM" id="SSF48371">
    <property type="entry name" value="ARM repeat"/>
    <property type="match status" value="1"/>
</dbReference>